<dbReference type="InterPro" id="IPR016123">
    <property type="entry name" value="Mog1/PsbP_a/b/a-sand"/>
</dbReference>
<reference evidence="1 2" key="1">
    <citation type="submission" date="2018-08" db="EMBL/GenBank/DDBJ databases">
        <title>Recombination of ecologically and evolutionarily significant loci maintains genetic cohesion in the Pseudomonas syringae species complex.</title>
        <authorList>
            <person name="Dillon M."/>
            <person name="Thakur S."/>
            <person name="Almeida R.N.D."/>
            <person name="Weir B.S."/>
            <person name="Guttman D.S."/>
        </authorList>
    </citation>
    <scope>NUCLEOTIDE SEQUENCE [LARGE SCALE GENOMIC DNA]</scope>
    <source>
        <strain evidence="1 2">ICMP 4388</strain>
    </source>
</reference>
<organism evidence="1 2">
    <name type="scientific">Pseudomonas syringae pv. aptata</name>
    <dbReference type="NCBI Taxonomy" id="83167"/>
    <lineage>
        <taxon>Bacteria</taxon>
        <taxon>Pseudomonadati</taxon>
        <taxon>Pseudomonadota</taxon>
        <taxon>Gammaproteobacteria</taxon>
        <taxon>Pseudomonadales</taxon>
        <taxon>Pseudomonadaceae</taxon>
        <taxon>Pseudomonas</taxon>
        <taxon>Pseudomonas syringae</taxon>
    </lineage>
</organism>
<dbReference type="Gene3D" id="3.40.1000.10">
    <property type="entry name" value="Mog1/PsbP, alpha/beta/alpha sandwich"/>
    <property type="match status" value="1"/>
</dbReference>
<sequence>MSCRTRNSLMQRTSIFDRISEARIREQERLEEERLAQAIVDAIPVPERFHTNELSFIRPQGFKDKTFHVFTLTDIGPSPLSVVIGRTPVEGDKQLEDLSQRLIADLKKALSHLEWIEHLVPVEVAGVEGRRAEFRWRQQGTPVHQVQFIFLHHDEHRHPVLIQVTGTSNHPGGMTIEEKTAFYLLVDTLELRSYPDLDQAVDRV</sequence>
<protein>
    <submittedName>
        <fullName evidence="1">Putative cytoplasmic protein</fullName>
    </submittedName>
</protein>
<dbReference type="InterPro" id="IPR014894">
    <property type="entry name" value="DcrB/EagT6"/>
</dbReference>
<dbReference type="AlphaFoldDB" id="A0A0Q0DAK5"/>
<dbReference type="Proteomes" id="UP000274541">
    <property type="component" value="Unassembled WGS sequence"/>
</dbReference>
<dbReference type="Pfam" id="PF08786">
    <property type="entry name" value="DcrB"/>
    <property type="match status" value="1"/>
</dbReference>
<evidence type="ECO:0000313" key="2">
    <source>
        <dbReference type="Proteomes" id="UP000274541"/>
    </source>
</evidence>
<evidence type="ECO:0000313" key="1">
    <source>
        <dbReference type="EMBL" id="RMO70791.1"/>
    </source>
</evidence>
<accession>A0A0Q0DAK5</accession>
<name>A0A0Q0DAK5_PSEAP</name>
<comment type="caution">
    <text evidence="1">The sequence shown here is derived from an EMBL/GenBank/DDBJ whole genome shotgun (WGS) entry which is preliminary data.</text>
</comment>
<dbReference type="SUPFAM" id="SSF55724">
    <property type="entry name" value="Mog1p/PsbP-like"/>
    <property type="match status" value="1"/>
</dbReference>
<proteinExistence type="predicted"/>
<dbReference type="EMBL" id="RBPX01000061">
    <property type="protein sequence ID" value="RMO70791.1"/>
    <property type="molecule type" value="Genomic_DNA"/>
</dbReference>
<gene>
    <name evidence="1" type="ORF">ALQ37_100593</name>
</gene>